<protein>
    <submittedName>
        <fullName evidence="2">Uncharacterized protein</fullName>
    </submittedName>
</protein>
<reference evidence="2 3" key="1">
    <citation type="journal article" date="2016" name="Genome Biol. Evol.">
        <title>Gene Family Evolution Reflects Adaptation to Soil Environmental Stressors in the Genome of the Collembolan Orchesella cincta.</title>
        <authorList>
            <person name="Faddeeva-Vakhrusheva A."/>
            <person name="Derks M.F."/>
            <person name="Anvar S.Y."/>
            <person name="Agamennone V."/>
            <person name="Suring W."/>
            <person name="Smit S."/>
            <person name="van Straalen N.M."/>
            <person name="Roelofs D."/>
        </authorList>
    </citation>
    <scope>NUCLEOTIDE SEQUENCE [LARGE SCALE GENOMIC DNA]</scope>
    <source>
        <tissue evidence="2">Mixed pool</tissue>
    </source>
</reference>
<sequence length="177" mass="20313">FAHNSLTAHQVPITNTDRARAFSIKPSTEPPTERYIPTTHVPTSESLSESEEHLESESDSSDYYDSYGDYESEEDFCNRNQYYHVRGRQCVPIKCPRGNHLRNDKTGECLFTAETDIKRFGNHDGRMGYKHRNVLRRYKTYTGRGRSATHWGMGSQRTRVPIDTDTPNPIRTIGLIG</sequence>
<dbReference type="AlphaFoldDB" id="A0A1D2ML60"/>
<evidence type="ECO:0000313" key="3">
    <source>
        <dbReference type="Proteomes" id="UP000094527"/>
    </source>
</evidence>
<feature type="region of interest" description="Disordered" evidence="1">
    <location>
        <begin position="24"/>
        <end position="64"/>
    </location>
</feature>
<accession>A0A1D2ML60</accession>
<evidence type="ECO:0000313" key="2">
    <source>
        <dbReference type="EMBL" id="ODM93740.1"/>
    </source>
</evidence>
<feature type="non-terminal residue" evidence="2">
    <location>
        <position position="1"/>
    </location>
</feature>
<evidence type="ECO:0000256" key="1">
    <source>
        <dbReference type="SAM" id="MobiDB-lite"/>
    </source>
</evidence>
<comment type="caution">
    <text evidence="2">The sequence shown here is derived from an EMBL/GenBank/DDBJ whole genome shotgun (WGS) entry which is preliminary data.</text>
</comment>
<keyword evidence="3" id="KW-1185">Reference proteome</keyword>
<organism evidence="2 3">
    <name type="scientific">Orchesella cincta</name>
    <name type="common">Springtail</name>
    <name type="synonym">Podura cincta</name>
    <dbReference type="NCBI Taxonomy" id="48709"/>
    <lineage>
        <taxon>Eukaryota</taxon>
        <taxon>Metazoa</taxon>
        <taxon>Ecdysozoa</taxon>
        <taxon>Arthropoda</taxon>
        <taxon>Hexapoda</taxon>
        <taxon>Collembola</taxon>
        <taxon>Entomobryomorpha</taxon>
        <taxon>Entomobryoidea</taxon>
        <taxon>Orchesellidae</taxon>
        <taxon>Orchesellinae</taxon>
        <taxon>Orchesella</taxon>
    </lineage>
</organism>
<dbReference type="OrthoDB" id="10636950at2759"/>
<gene>
    <name evidence="2" type="ORF">Ocin01_12944</name>
</gene>
<proteinExistence type="predicted"/>
<name>A0A1D2ML60_ORCCI</name>
<dbReference type="Proteomes" id="UP000094527">
    <property type="component" value="Unassembled WGS sequence"/>
</dbReference>
<dbReference type="EMBL" id="LJIJ01000926">
    <property type="protein sequence ID" value="ODM93740.1"/>
    <property type="molecule type" value="Genomic_DNA"/>
</dbReference>